<reference evidence="5 6" key="1">
    <citation type="submission" date="2019-09" db="EMBL/GenBank/DDBJ databases">
        <title>Chitinophaga ginsengihumi sp. nov., isolated from soil of ginseng rhizosphere.</title>
        <authorList>
            <person name="Lee J."/>
        </authorList>
    </citation>
    <scope>NUCLEOTIDE SEQUENCE [LARGE SCALE GENOMIC DNA]</scope>
    <source>
        <strain evidence="5 6">BN140078</strain>
    </source>
</reference>
<proteinExistence type="predicted"/>
<comment type="caution">
    <text evidence="5">The sequence shown here is derived from an EMBL/GenBank/DDBJ whole genome shotgun (WGS) entry which is preliminary data.</text>
</comment>
<evidence type="ECO:0000256" key="2">
    <source>
        <dbReference type="ARBA" id="ARBA00023125"/>
    </source>
</evidence>
<dbReference type="GO" id="GO:0043565">
    <property type="term" value="F:sequence-specific DNA binding"/>
    <property type="evidence" value="ECO:0007669"/>
    <property type="project" value="InterPro"/>
</dbReference>
<dbReference type="PROSITE" id="PS01124">
    <property type="entry name" value="HTH_ARAC_FAMILY_2"/>
    <property type="match status" value="1"/>
</dbReference>
<dbReference type="InterPro" id="IPR009057">
    <property type="entry name" value="Homeodomain-like_sf"/>
</dbReference>
<dbReference type="RefSeq" id="WP_149839655.1">
    <property type="nucleotide sequence ID" value="NZ_VUOC01000004.1"/>
</dbReference>
<dbReference type="Pfam" id="PF12833">
    <property type="entry name" value="HTH_18"/>
    <property type="match status" value="1"/>
</dbReference>
<dbReference type="Proteomes" id="UP000324611">
    <property type="component" value="Unassembled WGS sequence"/>
</dbReference>
<organism evidence="5 6">
    <name type="scientific">Chitinophaga agrisoli</name>
    <dbReference type="NCBI Taxonomy" id="2607653"/>
    <lineage>
        <taxon>Bacteria</taxon>
        <taxon>Pseudomonadati</taxon>
        <taxon>Bacteroidota</taxon>
        <taxon>Chitinophagia</taxon>
        <taxon>Chitinophagales</taxon>
        <taxon>Chitinophagaceae</taxon>
        <taxon>Chitinophaga</taxon>
    </lineage>
</organism>
<sequence>MLNYHRYKPVHPLLAPFIEEYYQVSGDSSMPVKQILPRAGANMVFHFNNTVSDGSTCFRTAVSGIQDQPYISRPHQGGPDSLLIRLSPAGLSRFTAVPVYAFTNQRVTPELIWGAGTTALYEQLHEQTDANQRITILEQFLLQRFRQVLPADELVIHLASWLKIENESIVFPRLKQLSNLSWRQTERRFKQLIGLDMQTYIRICRFQRAKSLMVDHPKWRLTDVGYTANYYDQAHFSREFKQFSGVRPGKFVACGPAGLAG</sequence>
<dbReference type="PANTHER" id="PTHR46796">
    <property type="entry name" value="HTH-TYPE TRANSCRIPTIONAL ACTIVATOR RHAS-RELATED"/>
    <property type="match status" value="1"/>
</dbReference>
<keyword evidence="1" id="KW-0805">Transcription regulation</keyword>
<reference evidence="5 6" key="2">
    <citation type="submission" date="2019-09" db="EMBL/GenBank/DDBJ databases">
        <authorList>
            <person name="Jin C."/>
        </authorList>
    </citation>
    <scope>NUCLEOTIDE SEQUENCE [LARGE SCALE GENOMIC DNA]</scope>
    <source>
        <strain evidence="5 6">BN140078</strain>
    </source>
</reference>
<dbReference type="EMBL" id="VUOC01000004">
    <property type="protein sequence ID" value="KAA2238475.1"/>
    <property type="molecule type" value="Genomic_DNA"/>
</dbReference>
<feature type="domain" description="HTH araC/xylS-type" evidence="4">
    <location>
        <begin position="152"/>
        <end position="254"/>
    </location>
</feature>
<evidence type="ECO:0000313" key="5">
    <source>
        <dbReference type="EMBL" id="KAA2238475.1"/>
    </source>
</evidence>
<evidence type="ECO:0000256" key="1">
    <source>
        <dbReference type="ARBA" id="ARBA00023015"/>
    </source>
</evidence>
<protein>
    <submittedName>
        <fullName evidence="5">AraC family transcriptional regulator</fullName>
    </submittedName>
</protein>
<evidence type="ECO:0000259" key="4">
    <source>
        <dbReference type="PROSITE" id="PS01124"/>
    </source>
</evidence>
<dbReference type="AlphaFoldDB" id="A0A5B2VHU5"/>
<keyword evidence="2" id="KW-0238">DNA-binding</keyword>
<keyword evidence="3" id="KW-0804">Transcription</keyword>
<dbReference type="PANTHER" id="PTHR46796:SF13">
    <property type="entry name" value="HTH-TYPE TRANSCRIPTIONAL ACTIVATOR RHAS"/>
    <property type="match status" value="1"/>
</dbReference>
<dbReference type="InterPro" id="IPR046532">
    <property type="entry name" value="DUF6597"/>
</dbReference>
<dbReference type="Pfam" id="PF20240">
    <property type="entry name" value="DUF6597"/>
    <property type="match status" value="1"/>
</dbReference>
<dbReference type="SMART" id="SM00342">
    <property type="entry name" value="HTH_ARAC"/>
    <property type="match status" value="1"/>
</dbReference>
<dbReference type="GO" id="GO:0003700">
    <property type="term" value="F:DNA-binding transcription factor activity"/>
    <property type="evidence" value="ECO:0007669"/>
    <property type="project" value="InterPro"/>
</dbReference>
<gene>
    <name evidence="5" type="ORF">F0L74_19815</name>
</gene>
<accession>A0A5B2VHU5</accession>
<name>A0A5B2VHU5_9BACT</name>
<keyword evidence="6" id="KW-1185">Reference proteome</keyword>
<dbReference type="SUPFAM" id="SSF46689">
    <property type="entry name" value="Homeodomain-like"/>
    <property type="match status" value="1"/>
</dbReference>
<evidence type="ECO:0000256" key="3">
    <source>
        <dbReference type="ARBA" id="ARBA00023163"/>
    </source>
</evidence>
<dbReference type="Gene3D" id="1.10.10.60">
    <property type="entry name" value="Homeodomain-like"/>
    <property type="match status" value="1"/>
</dbReference>
<evidence type="ECO:0000313" key="6">
    <source>
        <dbReference type="Proteomes" id="UP000324611"/>
    </source>
</evidence>
<dbReference type="InterPro" id="IPR050204">
    <property type="entry name" value="AraC_XylS_family_regulators"/>
</dbReference>
<dbReference type="InterPro" id="IPR018060">
    <property type="entry name" value="HTH_AraC"/>
</dbReference>